<keyword evidence="5" id="KW-1185">Reference proteome</keyword>
<evidence type="ECO:0000313" key="2">
    <source>
        <dbReference type="EMBL" id="MBB5297236.1"/>
    </source>
</evidence>
<feature type="region of interest" description="Disordered" evidence="1">
    <location>
        <begin position="1"/>
        <end position="64"/>
    </location>
</feature>
<protein>
    <submittedName>
        <fullName evidence="3">Uncharacterized protein</fullName>
    </submittedName>
</protein>
<name>A0AAJ5JYM2_9DEIO</name>
<reference evidence="2 5" key="2">
    <citation type="submission" date="2020-08" db="EMBL/GenBank/DDBJ databases">
        <title>Genomic Encyclopedia of Type Strains, Phase IV (KMG-IV): sequencing the most valuable type-strain genomes for metagenomic binning, comparative biology and taxonomic classification.</title>
        <authorList>
            <person name="Goeker M."/>
        </authorList>
    </citation>
    <scope>NUCLEOTIDE SEQUENCE [LARGE SCALE GENOMIC DNA]</scope>
    <source>
        <strain evidence="2 5">DSM 105434</strain>
    </source>
</reference>
<evidence type="ECO:0000313" key="3">
    <source>
        <dbReference type="EMBL" id="TLK21281.1"/>
    </source>
</evidence>
<proteinExistence type="predicted"/>
<gene>
    <name evidence="3" type="ORF">FCS05_19075</name>
    <name evidence="2" type="ORF">HNQ10_004107</name>
</gene>
<organism evidence="3 4">
    <name type="scientific">Deinococcus metallilatus</name>
    <dbReference type="NCBI Taxonomy" id="1211322"/>
    <lineage>
        <taxon>Bacteria</taxon>
        <taxon>Thermotogati</taxon>
        <taxon>Deinococcota</taxon>
        <taxon>Deinococci</taxon>
        <taxon>Deinococcales</taxon>
        <taxon>Deinococcaceae</taxon>
        <taxon>Deinococcus</taxon>
    </lineage>
</organism>
<feature type="compositionally biased region" description="Basic and acidic residues" evidence="1">
    <location>
        <begin position="40"/>
        <end position="55"/>
    </location>
</feature>
<evidence type="ECO:0000313" key="5">
    <source>
        <dbReference type="Proteomes" id="UP000536909"/>
    </source>
</evidence>
<feature type="compositionally biased region" description="Basic and acidic residues" evidence="1">
    <location>
        <begin position="1"/>
        <end position="31"/>
    </location>
</feature>
<dbReference type="AlphaFoldDB" id="A0AAJ5JYM2"/>
<comment type="caution">
    <text evidence="3">The sequence shown here is derived from an EMBL/GenBank/DDBJ whole genome shotgun (WGS) entry which is preliminary data.</text>
</comment>
<dbReference type="RefSeq" id="WP_129120013.1">
    <property type="nucleotide sequence ID" value="NZ_BSUI01000035.1"/>
</dbReference>
<reference evidence="3 4" key="1">
    <citation type="submission" date="2019-04" db="EMBL/GenBank/DDBJ databases">
        <title>Deinococcus metalilatus MA1002 mutant No.5.</title>
        <authorList>
            <person name="Park W."/>
            <person name="Park C."/>
        </authorList>
    </citation>
    <scope>NUCLEOTIDE SEQUENCE [LARGE SCALE GENOMIC DNA]</scope>
    <source>
        <strain evidence="3 4">MA1002-m5</strain>
    </source>
</reference>
<dbReference type="Proteomes" id="UP000308000">
    <property type="component" value="Unassembled WGS sequence"/>
</dbReference>
<evidence type="ECO:0000313" key="4">
    <source>
        <dbReference type="Proteomes" id="UP000308000"/>
    </source>
</evidence>
<sequence>MPDQDEKKSGLSKQAEQKMEEVELIEDDHRRTFTGGGAPYDRRGPEDKDERRSDAENVPAINQD</sequence>
<dbReference type="EMBL" id="JACHFV010000020">
    <property type="protein sequence ID" value="MBB5297236.1"/>
    <property type="molecule type" value="Genomic_DNA"/>
</dbReference>
<accession>A0AAJ5JYM2</accession>
<evidence type="ECO:0000256" key="1">
    <source>
        <dbReference type="SAM" id="MobiDB-lite"/>
    </source>
</evidence>
<dbReference type="Proteomes" id="UP000536909">
    <property type="component" value="Unassembled WGS sequence"/>
</dbReference>
<dbReference type="EMBL" id="VBRC01000022">
    <property type="protein sequence ID" value="TLK21281.1"/>
    <property type="molecule type" value="Genomic_DNA"/>
</dbReference>